<sequence length="113" mass="12919">MKIVKAEVSVTCPGHHFITVKITTDEGLYGVGDAHQIEDIWQFFYKGAYWRRGPVTMSAISAMTSKKISLFTSRLNRHRFPTVIDWLTRGLIAPEKRVTHYFPLAQIEEAIPV</sequence>
<dbReference type="InterPro" id="IPR029017">
    <property type="entry name" value="Enolase-like_N"/>
</dbReference>
<proteinExistence type="predicted"/>
<name>A0ABQ1H2F3_9GAMM</name>
<dbReference type="EMBL" id="BMFZ01000010">
    <property type="protein sequence ID" value="GGA56425.1"/>
    <property type="molecule type" value="Genomic_DNA"/>
</dbReference>
<keyword evidence="2" id="KW-1185">Reference proteome</keyword>
<evidence type="ECO:0008006" key="3">
    <source>
        <dbReference type="Google" id="ProtNLM"/>
    </source>
</evidence>
<organism evidence="1 2">
    <name type="scientific">Hafnia psychrotolerans</name>
    <dbReference type="NCBI Taxonomy" id="1477018"/>
    <lineage>
        <taxon>Bacteria</taxon>
        <taxon>Pseudomonadati</taxon>
        <taxon>Pseudomonadota</taxon>
        <taxon>Gammaproteobacteria</taxon>
        <taxon>Enterobacterales</taxon>
        <taxon>Hafniaceae</taxon>
        <taxon>Hafnia</taxon>
    </lineage>
</organism>
<reference evidence="2" key="1">
    <citation type="journal article" date="2019" name="Int. J. Syst. Evol. Microbiol.">
        <title>The Global Catalogue of Microorganisms (GCM) 10K type strain sequencing project: providing services to taxonomists for standard genome sequencing and annotation.</title>
        <authorList>
            <consortium name="The Broad Institute Genomics Platform"/>
            <consortium name="The Broad Institute Genome Sequencing Center for Infectious Disease"/>
            <person name="Wu L."/>
            <person name="Ma J."/>
        </authorList>
    </citation>
    <scope>NUCLEOTIDE SEQUENCE [LARGE SCALE GENOMIC DNA]</scope>
    <source>
        <strain evidence="2">CGMCC 1.12806</strain>
    </source>
</reference>
<accession>A0ABQ1H2F3</accession>
<comment type="caution">
    <text evidence="1">The sequence shown here is derived from an EMBL/GenBank/DDBJ whole genome shotgun (WGS) entry which is preliminary data.</text>
</comment>
<dbReference type="SUPFAM" id="SSF54826">
    <property type="entry name" value="Enolase N-terminal domain-like"/>
    <property type="match status" value="1"/>
</dbReference>
<protein>
    <recommendedName>
        <fullName evidence="3">Mandelate racemase/muconate lactonizing enzyme N-terminal domain-containing protein</fullName>
    </recommendedName>
</protein>
<dbReference type="Proteomes" id="UP000627464">
    <property type="component" value="Unassembled WGS sequence"/>
</dbReference>
<evidence type="ECO:0000313" key="2">
    <source>
        <dbReference type="Proteomes" id="UP000627464"/>
    </source>
</evidence>
<dbReference type="Gene3D" id="3.30.390.10">
    <property type="entry name" value="Enolase-like, N-terminal domain"/>
    <property type="match status" value="2"/>
</dbReference>
<evidence type="ECO:0000313" key="1">
    <source>
        <dbReference type="EMBL" id="GGA56425.1"/>
    </source>
</evidence>
<gene>
    <name evidence="1" type="ORF">GCM10011328_34860</name>
</gene>